<dbReference type="SUPFAM" id="SSF100950">
    <property type="entry name" value="NagB/RpiA/CoA transferase-like"/>
    <property type="match status" value="1"/>
</dbReference>
<name>A0A5R8MHE9_9GAMM</name>
<protein>
    <submittedName>
        <fullName evidence="2">Lactate utilization protein C</fullName>
    </submittedName>
</protein>
<gene>
    <name evidence="2" type="ORF">FEI13_08290</name>
</gene>
<dbReference type="Pfam" id="PF02589">
    <property type="entry name" value="LUD_dom"/>
    <property type="match status" value="1"/>
</dbReference>
<comment type="caution">
    <text evidence="2">The sequence shown here is derived from an EMBL/GenBank/DDBJ whole genome shotgun (WGS) entry which is preliminary data.</text>
</comment>
<reference evidence="2 3" key="1">
    <citation type="journal article" date="2007" name="Int. J. Syst. Evol. Microbiol.">
        <title>Halomonas saccharevitans sp. nov., Halomonas arcis sp. nov. and Halomonas subterranea sp. nov., halophilic bacteria isolated from hypersaline environments of China.</title>
        <authorList>
            <person name="Xu X.W."/>
            <person name="Wu Y.H."/>
            <person name="Zhou Z."/>
            <person name="Wang C.S."/>
            <person name="Zhou Y.G."/>
            <person name="Zhang H.B."/>
            <person name="Wang Y."/>
            <person name="Wu M."/>
        </authorList>
    </citation>
    <scope>NUCLEOTIDE SEQUENCE [LARGE SCALE GENOMIC DNA]</scope>
    <source>
        <strain evidence="2 3">TBZ3</strain>
    </source>
</reference>
<dbReference type="InterPro" id="IPR003741">
    <property type="entry name" value="LUD_dom"/>
</dbReference>
<feature type="domain" description="LUD" evidence="1">
    <location>
        <begin position="41"/>
        <end position="215"/>
    </location>
</feature>
<dbReference type="InterPro" id="IPR024185">
    <property type="entry name" value="FTHF_cligase-like_sf"/>
</dbReference>
<keyword evidence="3" id="KW-1185">Reference proteome</keyword>
<dbReference type="PANTHER" id="PTHR43682:SF1">
    <property type="entry name" value="LACTATE UTILIZATION PROTEIN C"/>
    <property type="match status" value="1"/>
</dbReference>
<dbReference type="Gene3D" id="3.40.50.10420">
    <property type="entry name" value="NagB/RpiA/CoA transferase-like"/>
    <property type="match status" value="1"/>
</dbReference>
<evidence type="ECO:0000259" key="1">
    <source>
        <dbReference type="Pfam" id="PF02589"/>
    </source>
</evidence>
<evidence type="ECO:0000313" key="3">
    <source>
        <dbReference type="Proteomes" id="UP000306973"/>
    </source>
</evidence>
<dbReference type="EMBL" id="VBUI01000011">
    <property type="protein sequence ID" value="TLF50671.1"/>
    <property type="molecule type" value="Genomic_DNA"/>
</dbReference>
<dbReference type="RefSeq" id="WP_138181075.1">
    <property type="nucleotide sequence ID" value="NZ_VBUI01000011.1"/>
</dbReference>
<dbReference type="Proteomes" id="UP000306973">
    <property type="component" value="Unassembled WGS sequence"/>
</dbReference>
<dbReference type="InterPro" id="IPR037171">
    <property type="entry name" value="NagB/RpiA_transferase-like"/>
</dbReference>
<organism evidence="2 3">
    <name type="scientific">Halomonas urmiana</name>
    <dbReference type="NCBI Taxonomy" id="490901"/>
    <lineage>
        <taxon>Bacteria</taxon>
        <taxon>Pseudomonadati</taxon>
        <taxon>Pseudomonadota</taxon>
        <taxon>Gammaproteobacteria</taxon>
        <taxon>Oceanospirillales</taxon>
        <taxon>Halomonadaceae</taxon>
        <taxon>Halomonas</taxon>
    </lineage>
</organism>
<dbReference type="OrthoDB" id="9794157at2"/>
<dbReference type="AlphaFoldDB" id="A0A5R8MHE9"/>
<dbReference type="PANTHER" id="PTHR43682">
    <property type="entry name" value="LACTATE UTILIZATION PROTEIN C"/>
    <property type="match status" value="1"/>
</dbReference>
<evidence type="ECO:0000313" key="2">
    <source>
        <dbReference type="EMBL" id="TLF50671.1"/>
    </source>
</evidence>
<sequence>MSARETILKRLRERADGPLTAPESDFAVVTGRDWSAEERLARFERLITSVHGEVVHVTRDDWTRALAKLLSDRGVNRLALGREHPVAAEARAALVDTEVELVDVDRDIETWQREQFDRVDAGLTSVGGAIAETGSLWLWPTPDEPRRLSLVPPVHIAVLEADAIEDTFFDVIESRGWAGGMPTNALLISGPSKTADIEQTLAYGVHGPRELIVLVRHAGAAAGDAGGTA</sequence>
<proteinExistence type="predicted"/>
<accession>A0A5R8MHE9</accession>